<dbReference type="PANTHER" id="PTHR12010:SF25">
    <property type="entry name" value="40S RIBOSOMAL PROTEIN S29 PSEUDOGENE"/>
    <property type="match status" value="1"/>
</dbReference>
<evidence type="ECO:0000313" key="8">
    <source>
        <dbReference type="Ensembl" id="ENSSSCP00070021321.1"/>
    </source>
</evidence>
<evidence type="ECO:0000256" key="3">
    <source>
        <dbReference type="ARBA" id="ARBA00022980"/>
    </source>
</evidence>
<evidence type="ECO:0000256" key="6">
    <source>
        <dbReference type="ARBA" id="ARBA00035455"/>
    </source>
</evidence>
<dbReference type="GO" id="GO:0008270">
    <property type="term" value="F:zinc ion binding"/>
    <property type="evidence" value="ECO:0007669"/>
    <property type="project" value="InterPro"/>
</dbReference>
<reference evidence="9" key="1">
    <citation type="submission" date="2017-08" db="EMBL/GenBank/DDBJ databases">
        <title>USMARCv1.0.</title>
        <authorList>
            <person name="Hannum G.I."/>
            <person name="Koren S."/>
            <person name="Schroeder S.G."/>
            <person name="Chin S.C."/>
            <person name="Nonneman D.J."/>
            <person name="Becker S.A."/>
            <person name="Rosen B.D."/>
            <person name="Bickhart D.M."/>
            <person name="Putnam N.H."/>
            <person name="Green R.E."/>
            <person name="Tuggle C.K."/>
            <person name="Liu H."/>
            <person name="Rohrer G.A."/>
            <person name="Warr A."/>
            <person name="Hall R."/>
            <person name="Kim K."/>
            <person name="Hume D.A."/>
            <person name="Talbot R."/>
            <person name="Chow W."/>
            <person name="Howe K."/>
            <person name="Schwartz A.S."/>
            <person name="Watson M."/>
            <person name="Archibald A.L."/>
            <person name="Phillippy A.M."/>
            <person name="Smith T.P.L."/>
        </authorList>
    </citation>
    <scope>NUCLEOTIDE SEQUENCE [LARGE SCALE GENOMIC DNA]</scope>
</reference>
<dbReference type="InterPro" id="IPR043140">
    <property type="entry name" value="Ribosomal_uS14_sf"/>
</dbReference>
<evidence type="ECO:0000313" key="9">
    <source>
        <dbReference type="Proteomes" id="UP000314985"/>
    </source>
</evidence>
<proteinExistence type="inferred from homology"/>
<evidence type="ECO:0000256" key="2">
    <source>
        <dbReference type="ARBA" id="ARBA00011542"/>
    </source>
</evidence>
<dbReference type="GO" id="GO:0005840">
    <property type="term" value="C:ribosome"/>
    <property type="evidence" value="ECO:0007669"/>
    <property type="project" value="UniProtKB-KW"/>
</dbReference>
<dbReference type="GO" id="GO:1990904">
    <property type="term" value="C:ribonucleoprotein complex"/>
    <property type="evidence" value="ECO:0007669"/>
    <property type="project" value="UniProtKB-KW"/>
</dbReference>
<evidence type="ECO:0000256" key="1">
    <source>
        <dbReference type="ARBA" id="ARBA00009083"/>
    </source>
</evidence>
<name>A0A4X1U0D5_PIG</name>
<dbReference type="FunFam" id="4.10.830.10:FF:000002">
    <property type="entry name" value="40S ribosomal protein S29"/>
    <property type="match status" value="1"/>
</dbReference>
<dbReference type="Gene3D" id="4.10.830.10">
    <property type="entry name" value="30s Ribosomal Protein S14, Chain N"/>
    <property type="match status" value="1"/>
</dbReference>
<dbReference type="PANTHER" id="PTHR12010">
    <property type="entry name" value="40S RIBOSOMAL PROTEIN S29"/>
    <property type="match status" value="1"/>
</dbReference>
<dbReference type="InterPro" id="IPR039744">
    <property type="entry name" value="RIbosomal_uS14_euk_arc"/>
</dbReference>
<comment type="similarity">
    <text evidence="1">Belongs to the universal ribosomal protein uS14 family.</text>
</comment>
<evidence type="ECO:0000256" key="7">
    <source>
        <dbReference type="ARBA" id="ARBA00045746"/>
    </source>
</evidence>
<dbReference type="Proteomes" id="UP000314985">
    <property type="component" value="Unassembled WGS sequence"/>
</dbReference>
<accession>A0A4X1U0D5</accession>
<organism evidence="8 9">
    <name type="scientific">Sus scrofa</name>
    <name type="common">Pig</name>
    <dbReference type="NCBI Taxonomy" id="9823"/>
    <lineage>
        <taxon>Eukaryota</taxon>
        <taxon>Metazoa</taxon>
        <taxon>Chordata</taxon>
        <taxon>Craniata</taxon>
        <taxon>Vertebrata</taxon>
        <taxon>Euteleostomi</taxon>
        <taxon>Mammalia</taxon>
        <taxon>Eutheria</taxon>
        <taxon>Laurasiatheria</taxon>
        <taxon>Artiodactyla</taxon>
        <taxon>Suina</taxon>
        <taxon>Suidae</taxon>
        <taxon>Sus</taxon>
    </lineage>
</organism>
<sequence length="100" mass="11348">TGHQQLCWSHPRKFGQGSRSCQVCSYWHGLIQKYGLNMCCWCFCQYSKDIATLDQTLGMQRRNPCHHNPLGGKSHKGKYNGGLGVKASIDWVLTKCQTLM</sequence>
<comment type="function">
    <text evidence="7">Component of the small ribosomal subunit. The ribosome is a large ribonucleoprotein complex responsible for the synthesis of proteins in the cell.</text>
</comment>
<evidence type="ECO:0000256" key="5">
    <source>
        <dbReference type="ARBA" id="ARBA00035167"/>
    </source>
</evidence>
<evidence type="ECO:0000256" key="4">
    <source>
        <dbReference type="ARBA" id="ARBA00023274"/>
    </source>
</evidence>
<comment type="subunit">
    <text evidence="2">Component of the 40S small ribosomal subunit.</text>
</comment>
<keyword evidence="4" id="KW-0687">Ribonucleoprotein</keyword>
<reference evidence="8" key="2">
    <citation type="submission" date="2025-08" db="UniProtKB">
        <authorList>
            <consortium name="Ensembl"/>
        </authorList>
    </citation>
    <scope>IDENTIFICATION</scope>
</reference>
<dbReference type="GO" id="GO:0003735">
    <property type="term" value="F:structural constituent of ribosome"/>
    <property type="evidence" value="ECO:0007669"/>
    <property type="project" value="InterPro"/>
</dbReference>
<dbReference type="Ensembl" id="ENSSSCT00070025706.1">
    <property type="protein sequence ID" value="ENSSSCP00070021321.1"/>
    <property type="gene ID" value="ENSSSCG00070013190.1"/>
</dbReference>
<dbReference type="AlphaFoldDB" id="A0A4X1U0D5"/>
<keyword evidence="3" id="KW-0689">Ribosomal protein</keyword>
<protein>
    <recommendedName>
        <fullName evidence="5">Small ribosomal subunit protein uS14</fullName>
    </recommendedName>
    <alternativeName>
        <fullName evidence="6">40S ribosomal protein S29</fullName>
    </alternativeName>
</protein>